<dbReference type="Pfam" id="PF01636">
    <property type="entry name" value="APH"/>
    <property type="match status" value="1"/>
</dbReference>
<evidence type="ECO:0000256" key="4">
    <source>
        <dbReference type="ARBA" id="ARBA00022777"/>
    </source>
</evidence>
<dbReference type="InterPro" id="IPR002575">
    <property type="entry name" value="Aminoglycoside_PTrfase"/>
</dbReference>
<evidence type="ECO:0000259" key="9">
    <source>
        <dbReference type="Pfam" id="PF01636"/>
    </source>
</evidence>
<dbReference type="GO" id="GO:0005737">
    <property type="term" value="C:cytoplasm"/>
    <property type="evidence" value="ECO:0007669"/>
    <property type="project" value="UniProtKB-SubCell"/>
</dbReference>
<dbReference type="GO" id="GO:0008483">
    <property type="term" value="F:transaminase activity"/>
    <property type="evidence" value="ECO:0007669"/>
    <property type="project" value="UniProtKB-KW"/>
</dbReference>
<evidence type="ECO:0000256" key="1">
    <source>
        <dbReference type="ARBA" id="ARBA00004496"/>
    </source>
</evidence>
<dbReference type="eggNOG" id="COG2334">
    <property type="taxonomic scope" value="Bacteria"/>
</dbReference>
<accession>S9QFB8</accession>
<keyword evidence="11" id="KW-1185">Reference proteome</keyword>
<keyword evidence="2" id="KW-0963">Cytoplasm</keyword>
<protein>
    <recommendedName>
        <fullName evidence="8">Hydroxylysine kinase</fullName>
        <ecNumber evidence="7">2.7.1.81</ecNumber>
    </recommendedName>
</protein>
<comment type="caution">
    <text evidence="10">The sequence shown here is derived from an EMBL/GenBank/DDBJ whole genome shotgun (WGS) entry which is preliminary data.</text>
</comment>
<proteinExistence type="predicted"/>
<dbReference type="InterPro" id="IPR050249">
    <property type="entry name" value="Pseudomonas-type_ThrB"/>
</dbReference>
<dbReference type="InterPro" id="IPR011009">
    <property type="entry name" value="Kinase-like_dom_sf"/>
</dbReference>
<gene>
    <name evidence="10" type="ORF">thalar_02532</name>
</gene>
<dbReference type="AlphaFoldDB" id="S9QFB8"/>
<dbReference type="GO" id="GO:0047992">
    <property type="term" value="F:hydroxylysine kinase activity"/>
    <property type="evidence" value="ECO:0007669"/>
    <property type="project" value="UniProtKB-EC"/>
</dbReference>
<evidence type="ECO:0000256" key="2">
    <source>
        <dbReference type="ARBA" id="ARBA00022490"/>
    </source>
</evidence>
<dbReference type="EMBL" id="AONI01000013">
    <property type="protein sequence ID" value="EPX78303.1"/>
    <property type="molecule type" value="Genomic_DNA"/>
</dbReference>
<evidence type="ECO:0000256" key="6">
    <source>
        <dbReference type="ARBA" id="ARBA00037368"/>
    </source>
</evidence>
<dbReference type="HOGENOM" id="CLU_042971_0_0_5"/>
<evidence type="ECO:0000256" key="3">
    <source>
        <dbReference type="ARBA" id="ARBA00022679"/>
    </source>
</evidence>
<keyword evidence="4" id="KW-0418">Kinase</keyword>
<evidence type="ECO:0000256" key="7">
    <source>
        <dbReference type="ARBA" id="ARBA00038873"/>
    </source>
</evidence>
<dbReference type="Proteomes" id="UP000015351">
    <property type="component" value="Unassembled WGS sequence"/>
</dbReference>
<feature type="domain" description="Aminoglycoside phosphotransferase" evidence="9">
    <location>
        <begin position="23"/>
        <end position="264"/>
    </location>
</feature>
<dbReference type="SUPFAM" id="SSF56112">
    <property type="entry name" value="Protein kinase-like (PK-like)"/>
    <property type="match status" value="1"/>
</dbReference>
<dbReference type="Gene3D" id="3.90.1200.10">
    <property type="match status" value="1"/>
</dbReference>
<dbReference type="eggNOG" id="COG0739">
    <property type="taxonomic scope" value="Bacteria"/>
</dbReference>
<evidence type="ECO:0000313" key="10">
    <source>
        <dbReference type="EMBL" id="EPX78303.1"/>
    </source>
</evidence>
<evidence type="ECO:0000256" key="8">
    <source>
        <dbReference type="ARBA" id="ARBA00040505"/>
    </source>
</evidence>
<dbReference type="PATRIC" id="fig|1123360.3.peg.2510"/>
<reference evidence="11" key="1">
    <citation type="journal article" date="2013" name="Stand. Genomic Sci.">
        <title>Genome sequence of the Litoreibacter arenae type strain (DSM 19593(T)), a member of the Roseobacter clade isolated from sea sand.</title>
        <authorList>
            <person name="Riedel T."/>
            <person name="Fiebig A."/>
            <person name="Petersen J."/>
            <person name="Gronow S."/>
            <person name="Kyrpides N.C."/>
            <person name="Goker M."/>
            <person name="Klenk H.P."/>
        </authorList>
    </citation>
    <scope>NUCLEOTIDE SEQUENCE [LARGE SCALE GENOMIC DNA]</scope>
    <source>
        <strain evidence="11">DSM 19593</strain>
    </source>
</reference>
<sequence>MRDIQHWQAAFQHHWGISAELSPLDGEYDLNFLAKAEDGKGYILKVMRAGCEPWLVDMQVKAFQHITAKQPHLPCPEVIRAAEGASLVTLRDETGADRLVWVLRQLPGRCYAHLAPKKEALIREVGQVLGGSALALADFEHDGLVRDFKWDLMRADWIEDQIACITNPARRQIVEAVYAQFTALKPALEDLPHQAIHNDANDYNIMVKGELNTARRVSGLIDLGDMCAAPRTCDLAIAAAYIVLDHPQPEAALAALVEGYHHAYPLTTTEVDMIWPLLRMRLAVSVVNSTLMAAENPDDPYVTISQAPAWRFLEGCDIHGGLLTARLRAACGLPVVDGADRVAAWLESERGNFAPLIGCDLSDAPLGSLSVEESTWPQNPFHMPLEEAARVGEEFEHQGCMWLGYYHEL</sequence>
<evidence type="ECO:0000256" key="5">
    <source>
        <dbReference type="ARBA" id="ARBA00036820"/>
    </source>
</evidence>
<comment type="subcellular location">
    <subcellularLocation>
        <location evidence="1">Cytoplasm</location>
    </subcellularLocation>
</comment>
<comment type="catalytic activity">
    <reaction evidence="5">
        <text>(5R)-5-hydroxy-L-lysine + GTP = (5R)-5-phosphooxy-L-lysine + GDP + H(+)</text>
        <dbReference type="Rhea" id="RHEA:19049"/>
        <dbReference type="ChEBI" id="CHEBI:15378"/>
        <dbReference type="ChEBI" id="CHEBI:37565"/>
        <dbReference type="ChEBI" id="CHEBI:57882"/>
        <dbReference type="ChEBI" id="CHEBI:58189"/>
        <dbReference type="ChEBI" id="CHEBI:58357"/>
        <dbReference type="EC" id="2.7.1.81"/>
    </reaction>
</comment>
<dbReference type="OrthoDB" id="9801834at2"/>
<dbReference type="PANTHER" id="PTHR21064:SF1">
    <property type="entry name" value="HYDROXYLYSINE KINASE"/>
    <property type="match status" value="1"/>
</dbReference>
<keyword evidence="10" id="KW-0032">Aminotransferase</keyword>
<name>S9QFB8_9RHOB</name>
<keyword evidence="3 10" id="KW-0808">Transferase</keyword>
<dbReference type="EC" id="2.7.1.81" evidence="7"/>
<dbReference type="STRING" id="1123360.thalar_02532"/>
<comment type="function">
    <text evidence="6">Catalyzes the GTP-dependent phosphorylation of 5-hydroxy-L-lysine.</text>
</comment>
<dbReference type="PANTHER" id="PTHR21064">
    <property type="entry name" value="AMINOGLYCOSIDE PHOSPHOTRANSFERASE DOMAIN-CONTAINING PROTEIN-RELATED"/>
    <property type="match status" value="1"/>
</dbReference>
<evidence type="ECO:0000313" key="11">
    <source>
        <dbReference type="Proteomes" id="UP000015351"/>
    </source>
</evidence>
<organism evidence="10 11">
    <name type="scientific">Litoreibacter arenae DSM 19593</name>
    <dbReference type="NCBI Taxonomy" id="1123360"/>
    <lineage>
        <taxon>Bacteria</taxon>
        <taxon>Pseudomonadati</taxon>
        <taxon>Pseudomonadota</taxon>
        <taxon>Alphaproteobacteria</taxon>
        <taxon>Rhodobacterales</taxon>
        <taxon>Roseobacteraceae</taxon>
        <taxon>Litoreibacter</taxon>
    </lineage>
</organism>